<organism evidence="2 3">
    <name type="scientific">Acyrthosiphon pisum</name>
    <name type="common">Pea aphid</name>
    <dbReference type="NCBI Taxonomy" id="7029"/>
    <lineage>
        <taxon>Eukaryota</taxon>
        <taxon>Metazoa</taxon>
        <taxon>Ecdysozoa</taxon>
        <taxon>Arthropoda</taxon>
        <taxon>Hexapoda</taxon>
        <taxon>Insecta</taxon>
        <taxon>Pterygota</taxon>
        <taxon>Neoptera</taxon>
        <taxon>Paraneoptera</taxon>
        <taxon>Hemiptera</taxon>
        <taxon>Sternorrhyncha</taxon>
        <taxon>Aphidomorpha</taxon>
        <taxon>Aphidoidea</taxon>
        <taxon>Aphididae</taxon>
        <taxon>Macrosiphini</taxon>
        <taxon>Acyrthosiphon</taxon>
    </lineage>
</organism>
<dbReference type="GeneID" id="103308610"/>
<reference evidence="2" key="2">
    <citation type="submission" date="2022-06" db="UniProtKB">
        <authorList>
            <consortium name="EnsemblMetazoa"/>
        </authorList>
    </citation>
    <scope>IDENTIFICATION</scope>
</reference>
<dbReference type="KEGG" id="api:103308610"/>
<proteinExistence type="predicted"/>
<sequence>MVHFDKTIKKKEVTSMASNHPAHSVSIPEPVSTPAEPPFNGTTRTASLQRRHCQTEITGLSQTIVTATKGSTWCTFVPINKETPQIPCEPLILSRITGPMPTMTLSSNIRRTYSHIEFGDPHFDTPGPIEFLVGADIYANIFGNCSRIIHTPGLPSAYETLFGWIIIGQSTVNTSSSPVSLLLMAETSIDNMLCKFWELEEPTKSTLPFTDDQKCEDHFNRTTKRDSTGRYSVSFPFRMNPSHLGDSHAMALSRFYTLERKLLKDRELYTQYCAFMKQYEDLGHISSLHLI</sequence>
<name>A0A8R1X403_ACYPI</name>
<evidence type="ECO:0000313" key="2">
    <source>
        <dbReference type="EnsemblMetazoa" id="XP_008180522.1"/>
    </source>
</evidence>
<evidence type="ECO:0000256" key="1">
    <source>
        <dbReference type="SAM" id="MobiDB-lite"/>
    </source>
</evidence>
<reference evidence="3" key="1">
    <citation type="submission" date="2010-06" db="EMBL/GenBank/DDBJ databases">
        <authorList>
            <person name="Jiang H."/>
            <person name="Abraham K."/>
            <person name="Ali S."/>
            <person name="Alsbrooks S.L."/>
            <person name="Anim B.N."/>
            <person name="Anosike U.S."/>
            <person name="Attaway T."/>
            <person name="Bandaranaike D.P."/>
            <person name="Battles P.K."/>
            <person name="Bell S.N."/>
            <person name="Bell A.V."/>
            <person name="Beltran B."/>
            <person name="Bickham C."/>
            <person name="Bustamante Y."/>
            <person name="Caleb T."/>
            <person name="Canada A."/>
            <person name="Cardenas V."/>
            <person name="Carter K."/>
            <person name="Chacko J."/>
            <person name="Chandrabose M.N."/>
            <person name="Chavez D."/>
            <person name="Chavez A."/>
            <person name="Chen L."/>
            <person name="Chu H.-S."/>
            <person name="Claassen K.J."/>
            <person name="Cockrell R."/>
            <person name="Collins M."/>
            <person name="Cooper J.A."/>
            <person name="Cree A."/>
            <person name="Curry S.M."/>
            <person name="Da Y."/>
            <person name="Dao M.D."/>
            <person name="Das B."/>
            <person name="Davila M.-L."/>
            <person name="Davy-Carroll L."/>
            <person name="Denson S."/>
            <person name="Dinh H."/>
            <person name="Ebong V.E."/>
            <person name="Edwards J.R."/>
            <person name="Egan A."/>
            <person name="El-Daye J."/>
            <person name="Escobedo L."/>
            <person name="Fernandez S."/>
            <person name="Fernando P.R."/>
            <person name="Flagg N."/>
            <person name="Forbes L.D."/>
            <person name="Fowler R.G."/>
            <person name="Fu Q."/>
            <person name="Gabisi R.A."/>
            <person name="Ganer J."/>
            <person name="Garbino Pronczuk A."/>
            <person name="Garcia R.M."/>
            <person name="Garner T."/>
            <person name="Garrett T.E."/>
            <person name="Gonzalez D.A."/>
            <person name="Hamid H."/>
            <person name="Hawkins E.S."/>
            <person name="Hirani K."/>
            <person name="Hogues M.E."/>
            <person name="Hollins B."/>
            <person name="Hsiao C.-H."/>
            <person name="Jabil R."/>
            <person name="James M.L."/>
            <person name="Jhangiani S.N."/>
            <person name="Johnson B."/>
            <person name="Johnson Q."/>
            <person name="Joshi V."/>
            <person name="Kalu J.B."/>
            <person name="Kam C."/>
            <person name="Kashfia A."/>
            <person name="Keebler J."/>
            <person name="Kisamo H."/>
            <person name="Kovar C.L."/>
            <person name="Lago L.A."/>
            <person name="Lai C.-Y."/>
            <person name="Laidlaw J."/>
            <person name="Lara F."/>
            <person name="Le T.-K."/>
            <person name="Lee S.L."/>
            <person name="Legall F.H."/>
            <person name="Lemon S.J."/>
            <person name="Lewis L.R."/>
            <person name="Li B."/>
            <person name="Liu Y."/>
            <person name="Liu Y.-S."/>
            <person name="Lopez J."/>
            <person name="Lozado R.J."/>
            <person name="Lu J."/>
            <person name="Madu R.C."/>
            <person name="Maheshwari M."/>
            <person name="Maheshwari R."/>
            <person name="Malloy K."/>
            <person name="Martinez E."/>
            <person name="Mathew T."/>
            <person name="Mercado I.C."/>
            <person name="Mercado C."/>
            <person name="Meyer B."/>
            <person name="Montgomery K."/>
            <person name="Morgan M.B."/>
            <person name="Munidasa M."/>
            <person name="Nazareth L.V."/>
            <person name="Nelson J."/>
            <person name="Ng B.M."/>
            <person name="Nguyen N.B."/>
            <person name="Nguyen P.Q."/>
            <person name="Nguyen T."/>
            <person name="Obregon M."/>
            <person name="Okwuonu G.O."/>
            <person name="Onwere C.G."/>
            <person name="Orozco G."/>
            <person name="Parra A."/>
            <person name="Patel S."/>
            <person name="Patil S."/>
            <person name="Perez A."/>
            <person name="Perez Y."/>
            <person name="Pham C."/>
            <person name="Primus E.L."/>
            <person name="Pu L.-L."/>
            <person name="Puazo M."/>
            <person name="Qin X."/>
            <person name="Quiroz J.B."/>
            <person name="Reese J."/>
            <person name="Richards S."/>
            <person name="Rives C.M."/>
            <person name="Robberts R."/>
            <person name="Ruiz S.J."/>
            <person name="Ruiz M.J."/>
            <person name="Santibanez J."/>
            <person name="Schneider B.W."/>
            <person name="Sisson I."/>
            <person name="Smith M."/>
            <person name="Sodergren E."/>
            <person name="Song X.-Z."/>
            <person name="Song B.B."/>
            <person name="Summersgill H."/>
            <person name="Thelus R."/>
            <person name="Thornton R.D."/>
            <person name="Trejos Z.Y."/>
            <person name="Usmani K."/>
            <person name="Vattathil S."/>
            <person name="Villasana D."/>
            <person name="Walker D.L."/>
            <person name="Wang S."/>
            <person name="Wang K."/>
            <person name="White C.S."/>
            <person name="Williams A.C."/>
            <person name="Williamson J."/>
            <person name="Wilson K."/>
            <person name="Woghiren I.O."/>
            <person name="Woodworth J.R."/>
            <person name="Worley K.C."/>
            <person name="Wright R.A."/>
            <person name="Wu W."/>
            <person name="Young L."/>
            <person name="Zhang L."/>
            <person name="Zhang J."/>
            <person name="Zhu Y."/>
            <person name="Muzny D.M."/>
            <person name="Weinstock G."/>
            <person name="Gibbs R.A."/>
        </authorList>
    </citation>
    <scope>NUCLEOTIDE SEQUENCE [LARGE SCALE GENOMIC DNA]</scope>
    <source>
        <strain evidence="3">LSR1</strain>
    </source>
</reference>
<dbReference type="AlphaFoldDB" id="A0A8R1X403"/>
<dbReference type="PANTHER" id="PTHR47331:SF5">
    <property type="entry name" value="RIBONUCLEASE H"/>
    <property type="match status" value="1"/>
</dbReference>
<dbReference type="Proteomes" id="UP000007819">
    <property type="component" value="Unassembled WGS sequence"/>
</dbReference>
<dbReference type="RefSeq" id="XP_008180522.1">
    <property type="nucleotide sequence ID" value="XM_008182300.1"/>
</dbReference>
<dbReference type="OrthoDB" id="6629365at2759"/>
<dbReference type="PANTHER" id="PTHR47331">
    <property type="entry name" value="PHD-TYPE DOMAIN-CONTAINING PROTEIN"/>
    <property type="match status" value="1"/>
</dbReference>
<evidence type="ECO:0000313" key="3">
    <source>
        <dbReference type="Proteomes" id="UP000007819"/>
    </source>
</evidence>
<dbReference type="EnsemblMetazoa" id="XM_008182300.1">
    <property type="protein sequence ID" value="XP_008180522.1"/>
    <property type="gene ID" value="LOC103308610"/>
</dbReference>
<protein>
    <recommendedName>
        <fullName evidence="4">Peptidase aspartic putative domain-containing protein</fullName>
    </recommendedName>
</protein>
<evidence type="ECO:0008006" key="4">
    <source>
        <dbReference type="Google" id="ProtNLM"/>
    </source>
</evidence>
<feature type="region of interest" description="Disordered" evidence="1">
    <location>
        <begin position="1"/>
        <end position="48"/>
    </location>
</feature>
<accession>A0A8R1X403</accession>
<feature type="compositionally biased region" description="Basic and acidic residues" evidence="1">
    <location>
        <begin position="1"/>
        <end position="13"/>
    </location>
</feature>
<keyword evidence="3" id="KW-1185">Reference proteome</keyword>